<gene>
    <name evidence="1" type="ORF">FZC37_02340</name>
</gene>
<sequence>MFDGTIAQVSYMLFYIEFYTKKFMRLHNPFVLAQSWESLSEHELGQLKKDLKIQLAFIKSAIDDKMFSDEQVAHIEAWMIRMKDSFFTLDIKKEYLEIVESCE</sequence>
<organism evidence="1 2">
    <name type="scientific">Candidatus Sneabacter namystus</name>
    <dbReference type="NCBI Taxonomy" id="2601646"/>
    <lineage>
        <taxon>Bacteria</taxon>
        <taxon>Pseudomonadati</taxon>
        <taxon>Pseudomonadota</taxon>
        <taxon>Alphaproteobacteria</taxon>
        <taxon>Rickettsiales</taxon>
        <taxon>Rickettsiaceae</taxon>
        <taxon>Rickettsieae</taxon>
        <taxon>Candidatus Sneabacter</taxon>
    </lineage>
</organism>
<dbReference type="AlphaFoldDB" id="A0A5C0UHT9"/>
<dbReference type="KEGG" id="snay:FZC37_02340"/>
<dbReference type="RefSeq" id="WP_148952116.1">
    <property type="nucleotide sequence ID" value="NZ_CP043312.1"/>
</dbReference>
<accession>A0A5C0UHT9</accession>
<evidence type="ECO:0000313" key="1">
    <source>
        <dbReference type="EMBL" id="QEK39755.1"/>
    </source>
</evidence>
<keyword evidence="2" id="KW-1185">Reference proteome</keyword>
<protein>
    <submittedName>
        <fullName evidence="1">Uncharacterized protein</fullName>
    </submittedName>
</protein>
<dbReference type="EMBL" id="CP043312">
    <property type="protein sequence ID" value="QEK39755.1"/>
    <property type="molecule type" value="Genomic_DNA"/>
</dbReference>
<name>A0A5C0UHT9_9RICK</name>
<reference evidence="1 2" key="1">
    <citation type="submission" date="2019-08" db="EMBL/GenBank/DDBJ databases">
        <title>Highly reduced genomes of protist endosymbionts show evolutionary convergence.</title>
        <authorList>
            <person name="George E."/>
            <person name="Husnik F."/>
            <person name="Tashyreva D."/>
            <person name="Prokopchuk G."/>
            <person name="Horak A."/>
            <person name="Kwong W.K."/>
            <person name="Lukes J."/>
            <person name="Keeling P.J."/>
        </authorList>
    </citation>
    <scope>NUCLEOTIDE SEQUENCE [LARGE SCALE GENOMIC DNA]</scope>
    <source>
        <strain evidence="1">1621</strain>
    </source>
</reference>
<evidence type="ECO:0000313" key="2">
    <source>
        <dbReference type="Proteomes" id="UP000323844"/>
    </source>
</evidence>
<proteinExistence type="predicted"/>
<dbReference type="Proteomes" id="UP000323844">
    <property type="component" value="Chromosome"/>
</dbReference>